<dbReference type="InParanoid" id="A0A078ASY2"/>
<dbReference type="PANTHER" id="PTHR43464:SF19">
    <property type="entry name" value="UBIQUINONE BIOSYNTHESIS O-METHYLTRANSFERASE, MITOCHONDRIAL"/>
    <property type="match status" value="1"/>
</dbReference>
<keyword evidence="6" id="KW-1185">Reference proteome</keyword>
<evidence type="ECO:0000256" key="1">
    <source>
        <dbReference type="ARBA" id="ARBA00022603"/>
    </source>
</evidence>
<keyword evidence="3" id="KW-0949">S-adenosyl-L-methionine</keyword>
<dbReference type="Pfam" id="PF13649">
    <property type="entry name" value="Methyltransf_25"/>
    <property type="match status" value="1"/>
</dbReference>
<dbReference type="OrthoDB" id="3647at2759"/>
<dbReference type="InterPro" id="IPR041698">
    <property type="entry name" value="Methyltransf_25"/>
</dbReference>
<evidence type="ECO:0000256" key="2">
    <source>
        <dbReference type="ARBA" id="ARBA00022679"/>
    </source>
</evidence>
<gene>
    <name evidence="5" type="primary">Contig2127.g2290</name>
    <name evidence="5" type="ORF">STYLEM_14655</name>
</gene>
<dbReference type="Gene3D" id="3.40.50.150">
    <property type="entry name" value="Vaccinia Virus protein VP39"/>
    <property type="match status" value="1"/>
</dbReference>
<proteinExistence type="predicted"/>
<dbReference type="InterPro" id="IPR029063">
    <property type="entry name" value="SAM-dependent_MTases_sf"/>
</dbReference>
<organism evidence="5 6">
    <name type="scientific">Stylonychia lemnae</name>
    <name type="common">Ciliate</name>
    <dbReference type="NCBI Taxonomy" id="5949"/>
    <lineage>
        <taxon>Eukaryota</taxon>
        <taxon>Sar</taxon>
        <taxon>Alveolata</taxon>
        <taxon>Ciliophora</taxon>
        <taxon>Intramacronucleata</taxon>
        <taxon>Spirotrichea</taxon>
        <taxon>Stichotrichia</taxon>
        <taxon>Sporadotrichida</taxon>
        <taxon>Oxytrichidae</taxon>
        <taxon>Stylonychinae</taxon>
        <taxon>Stylonychia</taxon>
    </lineage>
</organism>
<feature type="domain" description="Methyltransferase" evidence="4">
    <location>
        <begin position="75"/>
        <end position="168"/>
    </location>
</feature>
<evidence type="ECO:0000313" key="5">
    <source>
        <dbReference type="EMBL" id="CDW85575.1"/>
    </source>
</evidence>
<dbReference type="PANTHER" id="PTHR43464">
    <property type="entry name" value="METHYLTRANSFERASE"/>
    <property type="match status" value="1"/>
</dbReference>
<dbReference type="GO" id="GO:0032259">
    <property type="term" value="P:methylation"/>
    <property type="evidence" value="ECO:0007669"/>
    <property type="project" value="UniProtKB-KW"/>
</dbReference>
<keyword evidence="1" id="KW-0489">Methyltransferase</keyword>
<dbReference type="SUPFAM" id="SSF53335">
    <property type="entry name" value="S-adenosyl-L-methionine-dependent methyltransferases"/>
    <property type="match status" value="1"/>
</dbReference>
<accession>A0A078ASY2</accession>
<evidence type="ECO:0000259" key="4">
    <source>
        <dbReference type="Pfam" id="PF13649"/>
    </source>
</evidence>
<reference evidence="5 6" key="1">
    <citation type="submission" date="2014-06" db="EMBL/GenBank/DDBJ databases">
        <authorList>
            <person name="Swart Estienne"/>
        </authorList>
    </citation>
    <scope>NUCLEOTIDE SEQUENCE [LARGE SCALE GENOMIC DNA]</scope>
    <source>
        <strain evidence="5 6">130c</strain>
    </source>
</reference>
<dbReference type="FunCoup" id="A0A078ASY2">
    <property type="interactions" value="15"/>
</dbReference>
<dbReference type="CDD" id="cd02440">
    <property type="entry name" value="AdoMet_MTases"/>
    <property type="match status" value="1"/>
</dbReference>
<dbReference type="Proteomes" id="UP000039865">
    <property type="component" value="Unassembled WGS sequence"/>
</dbReference>
<protein>
    <recommendedName>
        <fullName evidence="4">Methyltransferase domain-containing protein</fullName>
    </recommendedName>
</protein>
<evidence type="ECO:0000313" key="6">
    <source>
        <dbReference type="Proteomes" id="UP000039865"/>
    </source>
</evidence>
<dbReference type="AlphaFoldDB" id="A0A078ASY2"/>
<keyword evidence="2" id="KW-0808">Transferase</keyword>
<evidence type="ECO:0000256" key="3">
    <source>
        <dbReference type="ARBA" id="ARBA00022691"/>
    </source>
</evidence>
<dbReference type="GO" id="GO:0008168">
    <property type="term" value="F:methyltransferase activity"/>
    <property type="evidence" value="ECO:0007669"/>
    <property type="project" value="UniProtKB-KW"/>
</dbReference>
<sequence>MEQGEQGQQKQLQLTEELKQEMLKHTGFSQDHIKEHYDEVAEKYDAIYLNAGYHDHEQCGQLVNSFFQENKDIEILDLGCGTGLVGESLKLHGYNKVVGIDASKGMIDAAAKKQAYTELVELFLGKPDTFPEQFRDRFEAITASGILAEGHLGVEVFDEFLLALKQNGIAVFTTRSMYLEKYGYQKRMDELEAEGKWKKENQVSFLRYDNLGEEKVGRYQTVEVFAFAYRKL</sequence>
<name>A0A078ASY2_STYLE</name>
<dbReference type="EMBL" id="CCKQ01013866">
    <property type="protein sequence ID" value="CDW85575.1"/>
    <property type="molecule type" value="Genomic_DNA"/>
</dbReference>